<comment type="catalytic activity">
    <reaction evidence="1">
        <text>Exonucleolytic cleavage in the 3'- to 5'-direction to yield nucleoside 5'-phosphates.</text>
        <dbReference type="EC" id="3.1.11.2"/>
    </reaction>
</comment>
<dbReference type="GO" id="GO:0008311">
    <property type="term" value="F:double-stranded DNA 3'-5' DNA exonuclease activity"/>
    <property type="evidence" value="ECO:0007669"/>
    <property type="project" value="UniProtKB-EC"/>
</dbReference>
<keyword evidence="9" id="KW-0234">DNA repair</keyword>
<evidence type="ECO:0000256" key="2">
    <source>
        <dbReference type="ARBA" id="ARBA00001946"/>
    </source>
</evidence>
<evidence type="ECO:0000256" key="6">
    <source>
        <dbReference type="ARBA" id="ARBA00022763"/>
    </source>
</evidence>
<keyword evidence="12" id="KW-1185">Reference proteome</keyword>
<dbReference type="InterPro" id="IPR004808">
    <property type="entry name" value="AP_endonuc_1"/>
</dbReference>
<evidence type="ECO:0000256" key="7">
    <source>
        <dbReference type="ARBA" id="ARBA00022801"/>
    </source>
</evidence>
<dbReference type="AlphaFoldDB" id="A0A8C5WGW8"/>
<comment type="cofactor">
    <cofactor evidence="2">
        <name>Mg(2+)</name>
        <dbReference type="ChEBI" id="CHEBI:18420"/>
    </cofactor>
</comment>
<dbReference type="GeneTree" id="ENSGT01070000253955"/>
<dbReference type="GO" id="GO:0005634">
    <property type="term" value="C:nucleus"/>
    <property type="evidence" value="ECO:0007669"/>
    <property type="project" value="TreeGrafter"/>
</dbReference>
<sequence length="177" mass="19457">MATVRLITLNARGLNTPMKRRLALADARAQGGDIVFVQETHFRADSAPTLSSPHYSTSYVSNFVTSKSRGVAILLARHVPFVYDSHVSDPGGRFLFLKGTLGLTRCTLVNIYLPNRNQCQALRAILTKLSRYSEGIIICGGDFNVPLEPRLDTSRKSSSIPPCSLRHIRRNTGASQS</sequence>
<evidence type="ECO:0000256" key="4">
    <source>
        <dbReference type="ARBA" id="ARBA00012115"/>
    </source>
</evidence>
<reference evidence="11" key="1">
    <citation type="submission" date="2025-08" db="UniProtKB">
        <authorList>
            <consortium name="Ensembl"/>
        </authorList>
    </citation>
    <scope>IDENTIFICATION</scope>
</reference>
<dbReference type="Gene3D" id="3.60.10.10">
    <property type="entry name" value="Endonuclease/exonuclease/phosphatase"/>
    <property type="match status" value="1"/>
</dbReference>
<dbReference type="GO" id="GO:0008081">
    <property type="term" value="F:phosphoric diester hydrolase activity"/>
    <property type="evidence" value="ECO:0007669"/>
    <property type="project" value="TreeGrafter"/>
</dbReference>
<evidence type="ECO:0000256" key="3">
    <source>
        <dbReference type="ARBA" id="ARBA00007092"/>
    </source>
</evidence>
<dbReference type="GO" id="GO:0006284">
    <property type="term" value="P:base-excision repair"/>
    <property type="evidence" value="ECO:0007669"/>
    <property type="project" value="TreeGrafter"/>
</dbReference>
<dbReference type="GO" id="GO:0003906">
    <property type="term" value="F:DNA-(apurinic or apyrimidinic site) endonuclease activity"/>
    <property type="evidence" value="ECO:0007669"/>
    <property type="project" value="TreeGrafter"/>
</dbReference>
<evidence type="ECO:0000259" key="10">
    <source>
        <dbReference type="Pfam" id="PF03372"/>
    </source>
</evidence>
<dbReference type="Ensembl" id="ENSLLET00000038706.1">
    <property type="protein sequence ID" value="ENSLLEP00000037273.1"/>
    <property type="gene ID" value="ENSLLEG00000023580.1"/>
</dbReference>
<dbReference type="PANTHER" id="PTHR22748">
    <property type="entry name" value="AP ENDONUCLEASE"/>
    <property type="match status" value="1"/>
</dbReference>
<evidence type="ECO:0000313" key="12">
    <source>
        <dbReference type="Proteomes" id="UP000694569"/>
    </source>
</evidence>
<dbReference type="OrthoDB" id="8961218at2759"/>
<dbReference type="Pfam" id="PF03372">
    <property type="entry name" value="Exo_endo_phos"/>
    <property type="match status" value="1"/>
</dbReference>
<dbReference type="InterPro" id="IPR005135">
    <property type="entry name" value="Endo/exonuclease/phosphatase"/>
</dbReference>
<keyword evidence="7" id="KW-0378">Hydrolase</keyword>
<keyword evidence="8" id="KW-0460">Magnesium</keyword>
<dbReference type="Proteomes" id="UP000694569">
    <property type="component" value="Unplaced"/>
</dbReference>
<organism evidence="11 12">
    <name type="scientific">Leptobrachium leishanense</name>
    <name type="common">Leishan spiny toad</name>
    <dbReference type="NCBI Taxonomy" id="445787"/>
    <lineage>
        <taxon>Eukaryota</taxon>
        <taxon>Metazoa</taxon>
        <taxon>Chordata</taxon>
        <taxon>Craniata</taxon>
        <taxon>Vertebrata</taxon>
        <taxon>Euteleostomi</taxon>
        <taxon>Amphibia</taxon>
        <taxon>Batrachia</taxon>
        <taxon>Anura</taxon>
        <taxon>Pelobatoidea</taxon>
        <taxon>Megophryidae</taxon>
        <taxon>Leptobrachium</taxon>
    </lineage>
</organism>
<evidence type="ECO:0000256" key="5">
    <source>
        <dbReference type="ARBA" id="ARBA00022723"/>
    </source>
</evidence>
<evidence type="ECO:0000256" key="8">
    <source>
        <dbReference type="ARBA" id="ARBA00022842"/>
    </source>
</evidence>
<keyword evidence="6" id="KW-0227">DNA damage</keyword>
<dbReference type="InterPro" id="IPR036691">
    <property type="entry name" value="Endo/exonu/phosph_ase_sf"/>
</dbReference>
<dbReference type="EC" id="3.1.11.2" evidence="4"/>
<evidence type="ECO:0000256" key="9">
    <source>
        <dbReference type="ARBA" id="ARBA00023204"/>
    </source>
</evidence>
<evidence type="ECO:0000313" key="11">
    <source>
        <dbReference type="Ensembl" id="ENSLLEP00000037273.1"/>
    </source>
</evidence>
<dbReference type="GO" id="GO:0046872">
    <property type="term" value="F:metal ion binding"/>
    <property type="evidence" value="ECO:0007669"/>
    <property type="project" value="UniProtKB-KW"/>
</dbReference>
<dbReference type="SUPFAM" id="SSF56219">
    <property type="entry name" value="DNase I-like"/>
    <property type="match status" value="1"/>
</dbReference>
<protein>
    <recommendedName>
        <fullName evidence="4">exodeoxyribonuclease III</fullName>
        <ecNumber evidence="4">3.1.11.2</ecNumber>
    </recommendedName>
</protein>
<reference evidence="11" key="2">
    <citation type="submission" date="2025-09" db="UniProtKB">
        <authorList>
            <consortium name="Ensembl"/>
        </authorList>
    </citation>
    <scope>IDENTIFICATION</scope>
</reference>
<feature type="domain" description="Endonuclease/exonuclease/phosphatase" evidence="10">
    <location>
        <begin position="7"/>
        <end position="148"/>
    </location>
</feature>
<comment type="similarity">
    <text evidence="3">Belongs to the DNA repair enzymes AP/ExoA family.</text>
</comment>
<name>A0A8C5WGW8_9ANUR</name>
<evidence type="ECO:0000256" key="1">
    <source>
        <dbReference type="ARBA" id="ARBA00000493"/>
    </source>
</evidence>
<proteinExistence type="inferred from homology"/>
<keyword evidence="5" id="KW-0479">Metal-binding</keyword>
<dbReference type="PANTHER" id="PTHR22748:SF6">
    <property type="entry name" value="DNA-(APURINIC OR APYRIMIDINIC SITE) ENDONUCLEASE"/>
    <property type="match status" value="1"/>
</dbReference>
<accession>A0A8C5WGW8</accession>